<dbReference type="InterPro" id="IPR013106">
    <property type="entry name" value="Ig_V-set"/>
</dbReference>
<proteinExistence type="inferred from homology"/>
<evidence type="ECO:0000313" key="12">
    <source>
        <dbReference type="Proteomes" id="UP001652700"/>
    </source>
</evidence>
<keyword evidence="4 9" id="KW-0732">Signal</keyword>
<evidence type="ECO:0000256" key="8">
    <source>
        <dbReference type="SAM" id="Phobius"/>
    </source>
</evidence>
<dbReference type="SMART" id="SM00409">
    <property type="entry name" value="IG"/>
    <property type="match status" value="2"/>
</dbReference>
<accession>A0ABM5IRR7</accession>
<dbReference type="InterPro" id="IPR007110">
    <property type="entry name" value="Ig-like_dom"/>
</dbReference>
<dbReference type="PANTHER" id="PTHR32178:SF6">
    <property type="entry name" value="IG-LIKE DOMAIN-CONTAINING PROTEIN"/>
    <property type="match status" value="1"/>
</dbReference>
<dbReference type="SUPFAM" id="SSF48726">
    <property type="entry name" value="Immunoglobulin"/>
    <property type="match status" value="2"/>
</dbReference>
<dbReference type="RefSeq" id="XP_028139902.2">
    <property type="nucleotide sequence ID" value="XM_028284101.2"/>
</dbReference>
<dbReference type="PROSITE" id="PS50835">
    <property type="entry name" value="IG_LIKE"/>
    <property type="match status" value="2"/>
</dbReference>
<feature type="signal peptide" evidence="9">
    <location>
        <begin position="1"/>
        <end position="23"/>
    </location>
</feature>
<dbReference type="EnsemblMetazoa" id="XM_028284101.2">
    <property type="protein sequence ID" value="XP_028139902.2"/>
    <property type="gene ID" value="LOC114334086"/>
</dbReference>
<dbReference type="Gene3D" id="2.60.40.10">
    <property type="entry name" value="Immunoglobulins"/>
    <property type="match status" value="2"/>
</dbReference>
<dbReference type="InterPro" id="IPR013783">
    <property type="entry name" value="Ig-like_fold"/>
</dbReference>
<dbReference type="PANTHER" id="PTHR32178">
    <property type="entry name" value="FAM187"/>
    <property type="match status" value="1"/>
</dbReference>
<keyword evidence="6 8" id="KW-0472">Membrane</keyword>
<name>A0ABM5IRR7_DIAVI</name>
<evidence type="ECO:0000256" key="5">
    <source>
        <dbReference type="ARBA" id="ARBA00022989"/>
    </source>
</evidence>
<dbReference type="InterPro" id="IPR039311">
    <property type="entry name" value="FAM187A/B"/>
</dbReference>
<dbReference type="GeneID" id="114334086"/>
<feature type="domain" description="Ig-like" evidence="10">
    <location>
        <begin position="51"/>
        <end position="122"/>
    </location>
</feature>
<dbReference type="InterPro" id="IPR013151">
    <property type="entry name" value="Immunoglobulin_dom"/>
</dbReference>
<evidence type="ECO:0000256" key="3">
    <source>
        <dbReference type="ARBA" id="ARBA00022692"/>
    </source>
</evidence>
<reference evidence="11" key="1">
    <citation type="submission" date="2025-05" db="UniProtKB">
        <authorList>
            <consortium name="EnsemblMetazoa"/>
        </authorList>
    </citation>
    <scope>IDENTIFICATION</scope>
</reference>
<feature type="domain" description="Ig-like" evidence="10">
    <location>
        <begin position="267"/>
        <end position="378"/>
    </location>
</feature>
<evidence type="ECO:0000256" key="2">
    <source>
        <dbReference type="ARBA" id="ARBA00008727"/>
    </source>
</evidence>
<dbReference type="Pfam" id="PF00047">
    <property type="entry name" value="ig"/>
    <property type="match status" value="1"/>
</dbReference>
<dbReference type="InterPro" id="IPR003599">
    <property type="entry name" value="Ig_sub"/>
</dbReference>
<keyword evidence="12" id="KW-1185">Reference proteome</keyword>
<dbReference type="InterPro" id="IPR036179">
    <property type="entry name" value="Ig-like_dom_sf"/>
</dbReference>
<protein>
    <recommendedName>
        <fullName evidence="10">Ig-like domain-containing protein</fullName>
    </recommendedName>
</protein>
<comment type="subcellular location">
    <subcellularLocation>
        <location evidence="1">Membrane</location>
        <topology evidence="1">Single-pass type I membrane protein</topology>
    </subcellularLocation>
</comment>
<keyword evidence="3 8" id="KW-0812">Transmembrane</keyword>
<evidence type="ECO:0000256" key="9">
    <source>
        <dbReference type="SAM" id="SignalP"/>
    </source>
</evidence>
<evidence type="ECO:0000256" key="7">
    <source>
        <dbReference type="ARBA" id="ARBA00023180"/>
    </source>
</evidence>
<keyword evidence="5 8" id="KW-1133">Transmembrane helix</keyword>
<evidence type="ECO:0000256" key="4">
    <source>
        <dbReference type="ARBA" id="ARBA00022729"/>
    </source>
</evidence>
<dbReference type="Pfam" id="PF07686">
    <property type="entry name" value="V-set"/>
    <property type="match status" value="1"/>
</dbReference>
<feature type="chain" id="PRO_5047200005" description="Ig-like domain-containing protein" evidence="9">
    <location>
        <begin position="24"/>
        <end position="449"/>
    </location>
</feature>
<evidence type="ECO:0000256" key="6">
    <source>
        <dbReference type="ARBA" id="ARBA00023136"/>
    </source>
</evidence>
<feature type="transmembrane region" description="Helical" evidence="8">
    <location>
        <begin position="396"/>
        <end position="419"/>
    </location>
</feature>
<evidence type="ECO:0000313" key="11">
    <source>
        <dbReference type="EnsemblMetazoa" id="XP_028139902.2"/>
    </source>
</evidence>
<keyword evidence="7" id="KW-0325">Glycoprotein</keyword>
<sequence>MMIFYKVVKLFTVITFFCDVVYSQNIYCRERERLVSTKSADLFELVDATLGSNITLKCTFCDEVDDGQAKNWFKSDRLGTKAKELTPGMENDREFNRIVVNNDHSLSIFNVSMPDRGVYYCRNLEMKEINMGTNYYIDIIDTFSGEPETGNLSDWKTYYEEFMSPLNKLLLESEGYDFVHARQDLKLSMELYTYWEPFSKCLCDQPGGKRQKKKRGLCRIKLRRNGTYDNTDDADVSYVLKGHEISCRSRRLEQIFPDISNRTRVIPDFVQVEMCVETCTLDDNGENRGWKVGKTKGFKYRKTFVLMEKSHLTLVCPESTLDNSVVWRKRGKSLKPGDASYSHMYVDSFNILYLVNVTNEEEGNYTCQVDDIQMQRINIFIVKKSKFLSGELTRHMGYLGFILLLTVPCYFAGLTVTWWRRRTFESYEDYMKEKGKIPYEEDDEMETLL</sequence>
<dbReference type="CDD" id="cd00096">
    <property type="entry name" value="Ig"/>
    <property type="match status" value="2"/>
</dbReference>
<comment type="similarity">
    <text evidence="2">Belongs to the FAM187 family.</text>
</comment>
<evidence type="ECO:0000259" key="10">
    <source>
        <dbReference type="PROSITE" id="PS50835"/>
    </source>
</evidence>
<organism evidence="11 12">
    <name type="scientific">Diabrotica virgifera virgifera</name>
    <name type="common">western corn rootworm</name>
    <dbReference type="NCBI Taxonomy" id="50390"/>
    <lineage>
        <taxon>Eukaryota</taxon>
        <taxon>Metazoa</taxon>
        <taxon>Ecdysozoa</taxon>
        <taxon>Arthropoda</taxon>
        <taxon>Hexapoda</taxon>
        <taxon>Insecta</taxon>
        <taxon>Pterygota</taxon>
        <taxon>Neoptera</taxon>
        <taxon>Endopterygota</taxon>
        <taxon>Coleoptera</taxon>
        <taxon>Polyphaga</taxon>
        <taxon>Cucujiformia</taxon>
        <taxon>Chrysomeloidea</taxon>
        <taxon>Chrysomelidae</taxon>
        <taxon>Galerucinae</taxon>
        <taxon>Diabroticina</taxon>
        <taxon>Diabroticites</taxon>
        <taxon>Diabrotica</taxon>
    </lineage>
</organism>
<evidence type="ECO:0000256" key="1">
    <source>
        <dbReference type="ARBA" id="ARBA00004479"/>
    </source>
</evidence>
<dbReference type="Proteomes" id="UP001652700">
    <property type="component" value="Unplaced"/>
</dbReference>